<feature type="signal peptide" evidence="9">
    <location>
        <begin position="1"/>
        <end position="21"/>
    </location>
</feature>
<dbReference type="SUPFAM" id="SSF56281">
    <property type="entry name" value="Metallo-hydrolase/oxidoreductase"/>
    <property type="match status" value="1"/>
</dbReference>
<dbReference type="GO" id="GO:0046983">
    <property type="term" value="F:protein dimerization activity"/>
    <property type="evidence" value="ECO:0007669"/>
    <property type="project" value="InterPro"/>
</dbReference>
<dbReference type="FunFam" id="3.60.15.30:FF:000001">
    <property type="entry name" value="Alkyl/aryl-sulfatase BDS1"/>
    <property type="match status" value="1"/>
</dbReference>
<evidence type="ECO:0000259" key="10">
    <source>
        <dbReference type="SMART" id="SM00849"/>
    </source>
</evidence>
<dbReference type="Gene3D" id="3.60.15.30">
    <property type="entry name" value="Metallo-beta-lactamase domain"/>
    <property type="match status" value="1"/>
</dbReference>
<sequence length="657" mass="72178">MRIARLTVLASAALTMSVALAGPNPATPLTEQSNAAWLRKLPFADRADFEDAKRGLVARFPEPTIKSADGKTAWDFSAYAFESAADAPPTVNPSLWRLAQLNNEAGLFKVADRVYQVRGADLANMNIVEGDTGLIIIDTLLTAETARAALDLYYAHRPRKPVLTVIYTHSHVDHFGGVRGIVSEDDVKSGKVEILAPNGFMDEAVSENVLAGGAMGRRAQYMYGTNLPKNATGQVDTGLGKATARGTITLLAPTSSITKPIETRRIDGIDFEFQLTPGTEAPAEMNIYLPQFRTLCIAENAVRTQHNLLTLRGAQVRDAKAWSYFLSQSLLRYGDRTDVLIGQHHWPTWGHARIVEMLSDQRDMYAYLNDQTLRLLNQGLTPLEIADTLKTLPEPLASKWYARDYYGSVSHNVRAVYQRYLGFYDGNPAHLNPLPPEQTARKTIEWMGGADAVLAKAREAYARGDYRWVAQIGNDLVFADPSNAAARALQADALEQLGYQSENATWRNIYLTGAQELRDGVPKLQGSSLGSADLVRALTVPNFFDYLAVRLNADKAAGKAMTLNWQFTDLNQRYAMTLRNSALTYVADAQHAQPTATITLTKATLDKISLKQLTLPQAMQSGAIRIDGNPQAVAGLFAMLDTFDPAFNIVTPHGYQK</sequence>
<evidence type="ECO:0000256" key="1">
    <source>
        <dbReference type="ARBA" id="ARBA00001947"/>
    </source>
</evidence>
<dbReference type="PANTHER" id="PTHR43223:SF1">
    <property type="entry name" value="ALKYL_ARYL-SULFATASE BDS1"/>
    <property type="match status" value="1"/>
</dbReference>
<keyword evidence="4" id="KW-0862">Zinc</keyword>
<dbReference type="PANTHER" id="PTHR43223">
    <property type="entry name" value="ALKYL/ARYL-SULFATASE"/>
    <property type="match status" value="1"/>
</dbReference>
<dbReference type="GO" id="GO:0018741">
    <property type="term" value="F:linear primary-alkylsulfatase activity"/>
    <property type="evidence" value="ECO:0007669"/>
    <property type="project" value="UniProtKB-EC"/>
</dbReference>
<dbReference type="RefSeq" id="WP_017513955.1">
    <property type="nucleotide sequence ID" value="NZ_CP037900.1"/>
</dbReference>
<dbReference type="FunFam" id="1.25.40.880:FF:000001">
    <property type="entry name" value="SDS hydrolase SdsA1"/>
    <property type="match status" value="1"/>
</dbReference>
<evidence type="ECO:0000256" key="4">
    <source>
        <dbReference type="ARBA" id="ARBA00022833"/>
    </source>
</evidence>
<dbReference type="Pfam" id="PF14864">
    <property type="entry name" value="Alkyl_sulf_C"/>
    <property type="match status" value="1"/>
</dbReference>
<accession>A0A482IQ19</accession>
<name>A0A482IQ19_9BURK</name>
<dbReference type="Gene3D" id="3.30.1050.10">
    <property type="entry name" value="SCP2 sterol-binding domain"/>
    <property type="match status" value="1"/>
</dbReference>
<keyword evidence="9" id="KW-0732">Signal</keyword>
<protein>
    <recommendedName>
        <fullName evidence="7">Linear primary-alkylsulfatase</fullName>
        <ecNumber evidence="6">3.1.6.21</ecNumber>
    </recommendedName>
    <alternativeName>
        <fullName evidence="8">Type III linear primary-alkylsulfatase</fullName>
    </alternativeName>
</protein>
<comment type="cofactor">
    <cofactor evidence="1">
        <name>Zn(2+)</name>
        <dbReference type="ChEBI" id="CHEBI:29105"/>
    </cofactor>
</comment>
<evidence type="ECO:0000256" key="5">
    <source>
        <dbReference type="ARBA" id="ARBA00033751"/>
    </source>
</evidence>
<evidence type="ECO:0000256" key="2">
    <source>
        <dbReference type="ARBA" id="ARBA00022723"/>
    </source>
</evidence>
<evidence type="ECO:0000256" key="7">
    <source>
        <dbReference type="ARBA" id="ARBA00068034"/>
    </source>
</evidence>
<dbReference type="Gene3D" id="1.25.40.880">
    <property type="entry name" value="Alkyl sulfatase, dimerisation domain"/>
    <property type="match status" value="1"/>
</dbReference>
<dbReference type="InterPro" id="IPR036866">
    <property type="entry name" value="RibonucZ/Hydroxyglut_hydro"/>
</dbReference>
<dbReference type="CDD" id="cd07710">
    <property type="entry name" value="arylsulfatase_Sdsa1-like_MBL-fold"/>
    <property type="match status" value="1"/>
</dbReference>
<dbReference type="InterPro" id="IPR001279">
    <property type="entry name" value="Metallo-B-lactamas"/>
</dbReference>
<keyword evidence="2" id="KW-0479">Metal-binding</keyword>
<dbReference type="InterPro" id="IPR029229">
    <property type="entry name" value="Alkyl_sulf_C"/>
</dbReference>
<dbReference type="SMART" id="SM00849">
    <property type="entry name" value="Lactamase_B"/>
    <property type="match status" value="1"/>
</dbReference>
<dbReference type="InterPro" id="IPR044097">
    <property type="entry name" value="Bds1/SdsA1_MBL-fold"/>
</dbReference>
<reference evidence="11 12" key="1">
    <citation type="submission" date="2019-03" db="EMBL/GenBank/DDBJ databases">
        <title>Comparative insights into the high quality Complete genome sequence of highly metal resistant Cupriavidus metallidurans strain BS1 isolated from a gold-copper mine.</title>
        <authorList>
            <person name="Mazhar H.S."/>
            <person name="Rensing C."/>
        </authorList>
    </citation>
    <scope>NUCLEOTIDE SEQUENCE [LARGE SCALE GENOMIC DNA]</scope>
    <source>
        <strain evidence="11 12">BS1</strain>
    </source>
</reference>
<dbReference type="InterPro" id="IPR052195">
    <property type="entry name" value="Bact_Alkyl/Aryl-Sulfatase"/>
</dbReference>
<feature type="chain" id="PRO_5019809763" description="Linear primary-alkylsulfatase" evidence="9">
    <location>
        <begin position="22"/>
        <end position="657"/>
    </location>
</feature>
<dbReference type="Pfam" id="PF00753">
    <property type="entry name" value="Lactamase_B"/>
    <property type="match status" value="1"/>
</dbReference>
<dbReference type="InterPro" id="IPR038536">
    <property type="entry name" value="Alkyl/aryl-sulf_dimr_sf"/>
</dbReference>
<keyword evidence="3 11" id="KW-0378">Hydrolase</keyword>
<dbReference type="OrthoDB" id="9815874at2"/>
<dbReference type="InterPro" id="IPR036527">
    <property type="entry name" value="SCP2_sterol-bd_dom_sf"/>
</dbReference>
<dbReference type="GO" id="GO:0046872">
    <property type="term" value="F:metal ion binding"/>
    <property type="evidence" value="ECO:0007669"/>
    <property type="project" value="UniProtKB-KW"/>
</dbReference>
<proteinExistence type="inferred from homology"/>
<dbReference type="Proteomes" id="UP000253772">
    <property type="component" value="Chromosome c1"/>
</dbReference>
<dbReference type="AlphaFoldDB" id="A0A482IQ19"/>
<dbReference type="SUPFAM" id="SSF55718">
    <property type="entry name" value="SCP-like"/>
    <property type="match status" value="1"/>
</dbReference>
<gene>
    <name evidence="11" type="ORF">DDF84_011440</name>
</gene>
<dbReference type="Pfam" id="PF14863">
    <property type="entry name" value="Alkyl_sulf_dimr"/>
    <property type="match status" value="1"/>
</dbReference>
<dbReference type="EC" id="3.1.6.21" evidence="6"/>
<evidence type="ECO:0000256" key="8">
    <source>
        <dbReference type="ARBA" id="ARBA00075789"/>
    </source>
</evidence>
<dbReference type="GO" id="GO:0018909">
    <property type="term" value="P:dodecyl sulfate metabolic process"/>
    <property type="evidence" value="ECO:0007669"/>
    <property type="project" value="InterPro"/>
</dbReference>
<feature type="domain" description="Metallo-beta-lactamase" evidence="10">
    <location>
        <begin position="122"/>
        <end position="344"/>
    </location>
</feature>
<evidence type="ECO:0000256" key="9">
    <source>
        <dbReference type="SAM" id="SignalP"/>
    </source>
</evidence>
<evidence type="ECO:0000256" key="3">
    <source>
        <dbReference type="ARBA" id="ARBA00022801"/>
    </source>
</evidence>
<dbReference type="InterPro" id="IPR029228">
    <property type="entry name" value="Alkyl_sulf_dimr"/>
</dbReference>
<organism evidence="11 12">
    <name type="scientific">Cupriavidus metallidurans</name>
    <dbReference type="NCBI Taxonomy" id="119219"/>
    <lineage>
        <taxon>Bacteria</taxon>
        <taxon>Pseudomonadati</taxon>
        <taxon>Pseudomonadota</taxon>
        <taxon>Betaproteobacteria</taxon>
        <taxon>Burkholderiales</taxon>
        <taxon>Burkholderiaceae</taxon>
        <taxon>Cupriavidus</taxon>
    </lineage>
</organism>
<evidence type="ECO:0000256" key="6">
    <source>
        <dbReference type="ARBA" id="ARBA00066568"/>
    </source>
</evidence>
<comment type="similarity">
    <text evidence="5">Belongs to the metallo-beta-lactamase superfamily. Type III sulfatase family.</text>
</comment>
<evidence type="ECO:0000313" key="12">
    <source>
        <dbReference type="Proteomes" id="UP000253772"/>
    </source>
</evidence>
<evidence type="ECO:0000313" key="11">
    <source>
        <dbReference type="EMBL" id="QBP10321.1"/>
    </source>
</evidence>
<dbReference type="EMBL" id="CP037900">
    <property type="protein sequence ID" value="QBP10321.1"/>
    <property type="molecule type" value="Genomic_DNA"/>
</dbReference>